<dbReference type="InterPro" id="IPR052553">
    <property type="entry name" value="CbiG_hydrolase"/>
</dbReference>
<dbReference type="Pfam" id="PF11760">
    <property type="entry name" value="CbiG_N"/>
    <property type="match status" value="1"/>
</dbReference>
<dbReference type="eggNOG" id="COG2073">
    <property type="taxonomic scope" value="Bacteria"/>
</dbReference>
<dbReference type="InterPro" id="IPR021744">
    <property type="entry name" value="CbiG_N"/>
</dbReference>
<name>A0LCC7_MAGMM</name>
<dbReference type="RefSeq" id="WP_011714683.1">
    <property type="nucleotide sequence ID" value="NC_008576.1"/>
</dbReference>
<dbReference type="OrthoDB" id="9781023at2"/>
<reference evidence="3 4" key="2">
    <citation type="journal article" date="2012" name="Int. J. Syst. Evol. Microbiol.">
        <title>Magnetococcus marinus gen. nov., sp. nov., a marine, magnetotactic bacterium that represents a novel lineage (Magnetococcaceae fam. nov.; Magnetococcales ord. nov.) at the base of the Alphaproteobacteria.</title>
        <authorList>
            <person name="Bazylinski D.A."/>
            <person name="Williams T.J."/>
            <person name="Lefevre C.T."/>
            <person name="Berg R.J."/>
            <person name="Zhang C.L."/>
            <person name="Bowser S.S."/>
            <person name="Dean A.J."/>
            <person name="Beveridge T.J."/>
        </authorList>
    </citation>
    <scope>NUCLEOTIDE SEQUENCE [LARGE SCALE GENOMIC DNA]</scope>
    <source>
        <strain evidence="4">ATCC BAA-1437 / JCM 17883 / MC-1</strain>
    </source>
</reference>
<evidence type="ECO:0000259" key="2">
    <source>
        <dbReference type="Pfam" id="PF11761"/>
    </source>
</evidence>
<dbReference type="Pfam" id="PF11761">
    <property type="entry name" value="CbiG_mid"/>
    <property type="match status" value="1"/>
</dbReference>
<dbReference type="InterPro" id="IPR038029">
    <property type="entry name" value="GbiG_N_sf"/>
</dbReference>
<dbReference type="Proteomes" id="UP000002586">
    <property type="component" value="Chromosome"/>
</dbReference>
<feature type="domain" description="Cobalamin biosynthesis central region" evidence="2">
    <location>
        <begin position="149"/>
        <end position="231"/>
    </location>
</feature>
<dbReference type="Gene3D" id="3.40.50.11220">
    <property type="match status" value="1"/>
</dbReference>
<dbReference type="EMBL" id="CP000471">
    <property type="protein sequence ID" value="ABK45620.1"/>
    <property type="molecule type" value="Genomic_DNA"/>
</dbReference>
<dbReference type="PANTHER" id="PTHR37477">
    <property type="entry name" value="COBALT-PRECORRIN-5A HYDROLASE"/>
    <property type="match status" value="1"/>
</dbReference>
<feature type="domain" description="Cobalamin synthesis G N-terminal" evidence="1">
    <location>
        <begin position="63"/>
        <end position="143"/>
    </location>
</feature>
<dbReference type="STRING" id="156889.Mmc1_3130"/>
<sequence length="249" mass="27326">MIETNSVKPKTAVIAITKHSVAHALKLVSMMENTTLLVSEKFESHVADYTGAKGVVRGPIKHHMAELLASFEQLVFFVSIGGVVRLIAPHLKSKESDPGVVCVDDAARFVIPILAGHVGGANDHARLVAQLLGAEPVITTASDVRKTIPVDILGRELGWKVEALKDNITRVSAHMVNEEAVAFVQEVGSRNWWPEDKPLPKNVQLFNRFEEVPVEAFAGILWVTNRPVSQSFLESLKGKLIIYRVPEES</sequence>
<evidence type="ECO:0000313" key="3">
    <source>
        <dbReference type="EMBL" id="ABK45620.1"/>
    </source>
</evidence>
<dbReference type="KEGG" id="mgm:Mmc1_3130"/>
<dbReference type="PANTHER" id="PTHR37477:SF1">
    <property type="entry name" value="COBALT-PRECORRIN-5A HYDROLASE"/>
    <property type="match status" value="1"/>
</dbReference>
<organism evidence="3 4">
    <name type="scientific">Magnetococcus marinus (strain ATCC BAA-1437 / JCM 17883 / MC-1)</name>
    <dbReference type="NCBI Taxonomy" id="156889"/>
    <lineage>
        <taxon>Bacteria</taxon>
        <taxon>Pseudomonadati</taxon>
        <taxon>Pseudomonadota</taxon>
        <taxon>Magnetococcia</taxon>
        <taxon>Magnetococcales</taxon>
        <taxon>Magnetococcaceae</taxon>
        <taxon>Magnetococcus</taxon>
    </lineage>
</organism>
<gene>
    <name evidence="3" type="ordered locus">Mmc1_3130</name>
</gene>
<keyword evidence="4" id="KW-1185">Reference proteome</keyword>
<proteinExistence type="predicted"/>
<evidence type="ECO:0000259" key="1">
    <source>
        <dbReference type="Pfam" id="PF11760"/>
    </source>
</evidence>
<reference evidence="4" key="1">
    <citation type="journal article" date="2009" name="Appl. Environ. Microbiol.">
        <title>Complete genome sequence of the chemolithoautotrophic marine magnetotactic coccus strain MC-1.</title>
        <authorList>
            <person name="Schubbe S."/>
            <person name="Williams T.J."/>
            <person name="Xie G."/>
            <person name="Kiss H.E."/>
            <person name="Brettin T.S."/>
            <person name="Martinez D."/>
            <person name="Ross C.A."/>
            <person name="Schuler D."/>
            <person name="Cox B.L."/>
            <person name="Nealson K.H."/>
            <person name="Bazylinski D.A."/>
        </authorList>
    </citation>
    <scope>NUCLEOTIDE SEQUENCE [LARGE SCALE GENOMIC DNA]</scope>
    <source>
        <strain evidence="4">ATCC BAA-1437 / JCM 17883 / MC-1</strain>
    </source>
</reference>
<accession>A0LCC7</accession>
<protein>
    <submittedName>
        <fullName evidence="3">Cobalamin (Vitamin B12) biosynthesis CbiG protein</fullName>
    </submittedName>
</protein>
<dbReference type="SUPFAM" id="SSF159672">
    <property type="entry name" value="CbiG N-terminal domain-like"/>
    <property type="match status" value="1"/>
</dbReference>
<evidence type="ECO:0000313" key="4">
    <source>
        <dbReference type="Proteomes" id="UP000002586"/>
    </source>
</evidence>
<dbReference type="AlphaFoldDB" id="A0LCC7"/>
<dbReference type="InterPro" id="IPR021745">
    <property type="entry name" value="CbiG_mid"/>
</dbReference>
<dbReference type="HOGENOM" id="CLU_1122687_0_0_5"/>